<reference evidence="4 5" key="1">
    <citation type="submission" date="2014-02" db="EMBL/GenBank/DDBJ databases">
        <title>Whole genome shotgun sequence of Rhodococcus wratislaviensis NBRC 100605.</title>
        <authorList>
            <person name="Hosoyama A."/>
            <person name="Tsuchikane K."/>
            <person name="Yoshida I."/>
            <person name="Ohji S."/>
            <person name="Ichikawa N."/>
            <person name="Yamazoe A."/>
            <person name="Fujita N."/>
        </authorList>
    </citation>
    <scope>NUCLEOTIDE SEQUENCE [LARGE SCALE GENOMIC DNA]</scope>
    <source>
        <strain evidence="4 5">NBRC 100605</strain>
    </source>
</reference>
<dbReference type="Pfam" id="PF23359">
    <property type="entry name" value="Lsr2_DNA-bd"/>
    <property type="match status" value="2"/>
</dbReference>
<feature type="compositionally biased region" description="Basic and acidic residues" evidence="2">
    <location>
        <begin position="17"/>
        <end position="37"/>
    </location>
</feature>
<feature type="compositionally biased region" description="Low complexity" evidence="2">
    <location>
        <begin position="38"/>
        <end position="51"/>
    </location>
</feature>
<gene>
    <name evidence="4" type="ORF">RW1_051_00570</name>
</gene>
<comment type="caution">
    <text evidence="4">The sequence shown here is derived from an EMBL/GenBank/DDBJ whole genome shotgun (WGS) entry which is preliminary data.</text>
</comment>
<feature type="domain" description="Lsr2 DNA-binding" evidence="3">
    <location>
        <begin position="138"/>
        <end position="172"/>
    </location>
</feature>
<dbReference type="GO" id="GO:0003677">
    <property type="term" value="F:DNA binding"/>
    <property type="evidence" value="ECO:0007669"/>
    <property type="project" value="UniProtKB-KW"/>
</dbReference>
<dbReference type="Proteomes" id="UP000019491">
    <property type="component" value="Unassembled WGS sequence"/>
</dbReference>
<dbReference type="GO" id="GO:0016746">
    <property type="term" value="F:acyltransferase activity"/>
    <property type="evidence" value="ECO:0007669"/>
    <property type="project" value="InterPro"/>
</dbReference>
<feature type="region of interest" description="Disordered" evidence="2">
    <location>
        <begin position="1"/>
        <end position="52"/>
    </location>
</feature>
<proteinExistence type="predicted"/>
<dbReference type="Gene3D" id="4.10.320.10">
    <property type="entry name" value="E3-binding domain"/>
    <property type="match status" value="2"/>
</dbReference>
<dbReference type="InterPro" id="IPR055370">
    <property type="entry name" value="Lsr2_DNA-bd"/>
</dbReference>
<keyword evidence="1" id="KW-0238">DNA-binding</keyword>
<feature type="non-terminal residue" evidence="4">
    <location>
        <position position="1"/>
    </location>
</feature>
<dbReference type="EMBL" id="BAWF01000051">
    <property type="protein sequence ID" value="GAF48293.1"/>
    <property type="molecule type" value="Genomic_DNA"/>
</dbReference>
<keyword evidence="5" id="KW-1185">Reference proteome</keyword>
<dbReference type="AlphaFoldDB" id="X0PXY8"/>
<evidence type="ECO:0000259" key="3">
    <source>
        <dbReference type="Pfam" id="PF23359"/>
    </source>
</evidence>
<dbReference type="InterPro" id="IPR036625">
    <property type="entry name" value="E3-bd_dom_sf"/>
</dbReference>
<evidence type="ECO:0000313" key="4">
    <source>
        <dbReference type="EMBL" id="GAF48293.1"/>
    </source>
</evidence>
<evidence type="ECO:0000313" key="5">
    <source>
        <dbReference type="Proteomes" id="UP000019491"/>
    </source>
</evidence>
<name>X0PXY8_RHOWR</name>
<organism evidence="4 5">
    <name type="scientific">Rhodococcus wratislaviensis NBRC 100605</name>
    <dbReference type="NCBI Taxonomy" id="1219028"/>
    <lineage>
        <taxon>Bacteria</taxon>
        <taxon>Bacillati</taxon>
        <taxon>Actinomycetota</taxon>
        <taxon>Actinomycetes</taxon>
        <taxon>Mycobacteriales</taxon>
        <taxon>Nocardiaceae</taxon>
        <taxon>Rhodococcus</taxon>
    </lineage>
</organism>
<accession>X0PXY8</accession>
<evidence type="ECO:0000256" key="2">
    <source>
        <dbReference type="SAM" id="MobiDB-lite"/>
    </source>
</evidence>
<feature type="domain" description="Lsr2 DNA-binding" evidence="3">
    <location>
        <begin position="66"/>
        <end position="100"/>
    </location>
</feature>
<evidence type="ECO:0000256" key="1">
    <source>
        <dbReference type="ARBA" id="ARBA00023125"/>
    </source>
</evidence>
<sequence length="181" mass="18894">TTGQNKTAAKKTAAKKTAVEKVVEKEAPAKTAAEKSPAKKAAGAKSTAAEKIVATKVPAVGKAPAKTTTKDIREWAIGEDREVSPRGRISAEIEQAFHDAQATKAQAKTLPAKKTAVEKFVEKEAPVDGPATGTAPAKKTAKEIREWAIGEGREVSFRGRISAAIMRAFHDAAAKLPAVGG</sequence>
<protein>
    <recommendedName>
        <fullName evidence="3">Lsr2 DNA-binding domain-containing protein</fullName>
    </recommendedName>
</protein>